<organism evidence="2 3">
    <name type="scientific">Penicillium alfredii</name>
    <dbReference type="NCBI Taxonomy" id="1506179"/>
    <lineage>
        <taxon>Eukaryota</taxon>
        <taxon>Fungi</taxon>
        <taxon>Dikarya</taxon>
        <taxon>Ascomycota</taxon>
        <taxon>Pezizomycotina</taxon>
        <taxon>Eurotiomycetes</taxon>
        <taxon>Eurotiomycetidae</taxon>
        <taxon>Eurotiales</taxon>
        <taxon>Aspergillaceae</taxon>
        <taxon>Penicillium</taxon>
    </lineage>
</organism>
<evidence type="ECO:0000313" key="3">
    <source>
        <dbReference type="Proteomes" id="UP001141434"/>
    </source>
</evidence>
<protein>
    <submittedName>
        <fullName evidence="2">Uncharacterized protein</fullName>
    </submittedName>
</protein>
<gene>
    <name evidence="2" type="ORF">NUU61_010038</name>
</gene>
<keyword evidence="3" id="KW-1185">Reference proteome</keyword>
<feature type="region of interest" description="Disordered" evidence="1">
    <location>
        <begin position="46"/>
        <end position="66"/>
    </location>
</feature>
<reference evidence="2" key="2">
    <citation type="journal article" date="2023" name="IMA Fungus">
        <title>Comparative genomic study of the Penicillium genus elucidates a diverse pangenome and 15 lateral gene transfer events.</title>
        <authorList>
            <person name="Petersen C."/>
            <person name="Sorensen T."/>
            <person name="Nielsen M.R."/>
            <person name="Sondergaard T.E."/>
            <person name="Sorensen J.L."/>
            <person name="Fitzpatrick D.A."/>
            <person name="Frisvad J.C."/>
            <person name="Nielsen K.L."/>
        </authorList>
    </citation>
    <scope>NUCLEOTIDE SEQUENCE</scope>
    <source>
        <strain evidence="2">IBT 34128</strain>
    </source>
</reference>
<dbReference type="EMBL" id="JAPMSZ010000012">
    <property type="protein sequence ID" value="KAJ5081774.1"/>
    <property type="molecule type" value="Genomic_DNA"/>
</dbReference>
<dbReference type="GeneID" id="81399732"/>
<evidence type="ECO:0000256" key="1">
    <source>
        <dbReference type="SAM" id="MobiDB-lite"/>
    </source>
</evidence>
<dbReference type="Proteomes" id="UP001141434">
    <property type="component" value="Unassembled WGS sequence"/>
</dbReference>
<dbReference type="RefSeq" id="XP_056507061.1">
    <property type="nucleotide sequence ID" value="XM_056660563.1"/>
</dbReference>
<sequence>MASFEPSRSAVVSGWFSVRYTYWVVLGTSGNRGDWRQPTYFTIAPNAGSDDRADPKPCGGKSSHHSLQLADPIQVIMIQGKTPQYTPYRARYKLHEGLH</sequence>
<name>A0A9W9EHB5_9EURO</name>
<dbReference type="AlphaFoldDB" id="A0A9W9EHB5"/>
<proteinExistence type="predicted"/>
<evidence type="ECO:0000313" key="2">
    <source>
        <dbReference type="EMBL" id="KAJ5081774.1"/>
    </source>
</evidence>
<comment type="caution">
    <text evidence="2">The sequence shown here is derived from an EMBL/GenBank/DDBJ whole genome shotgun (WGS) entry which is preliminary data.</text>
</comment>
<accession>A0A9W9EHB5</accession>
<reference evidence="2" key="1">
    <citation type="submission" date="2022-11" db="EMBL/GenBank/DDBJ databases">
        <authorList>
            <person name="Petersen C."/>
        </authorList>
    </citation>
    <scope>NUCLEOTIDE SEQUENCE</scope>
    <source>
        <strain evidence="2">IBT 34128</strain>
    </source>
</reference>